<dbReference type="Pfam" id="PF01710">
    <property type="entry name" value="HTH_Tnp_IS630"/>
    <property type="match status" value="1"/>
</dbReference>
<evidence type="ECO:0000256" key="1">
    <source>
        <dbReference type="SAM" id="MobiDB-lite"/>
    </source>
</evidence>
<accession>A0A2U8I8W9</accession>
<proteinExistence type="predicted"/>
<dbReference type="InterPro" id="IPR002622">
    <property type="entry name" value="Transposase_14"/>
</dbReference>
<geneLocation type="plasmid" evidence="4">
    <name>p5d_fsymbiotica-1</name>
</geneLocation>
<feature type="domain" description="Transposase Synechocystis PCC 6803" evidence="2">
    <location>
        <begin position="1"/>
        <end position="105"/>
    </location>
</feature>
<dbReference type="SUPFAM" id="SSF46689">
    <property type="entry name" value="Homeodomain-like"/>
    <property type="match status" value="1"/>
</dbReference>
<evidence type="ECO:0000259" key="2">
    <source>
        <dbReference type="Pfam" id="PF01710"/>
    </source>
</evidence>
<keyword evidence="3" id="KW-0614">Plasmid</keyword>
<protein>
    <submittedName>
        <fullName evidence="3">Transposase</fullName>
    </submittedName>
</protein>
<dbReference type="KEGG" id="fsm:CCS41_13950"/>
<gene>
    <name evidence="3" type="ORF">CCS41_13950</name>
</gene>
<reference evidence="3 4" key="1">
    <citation type="submission" date="2017-05" db="EMBL/GenBank/DDBJ databases">
        <title>Genome sequence of Candidatus Fukatsuia symbiotica and Candidatus Hamiltonella defensa from Acyrthosiphon pisum strain 5D.</title>
        <authorList>
            <person name="Patel V.A."/>
            <person name="Chevignon G."/>
            <person name="Russell J.A."/>
            <person name="Oliver K.M."/>
        </authorList>
    </citation>
    <scope>NUCLEOTIDE SEQUENCE [LARGE SCALE GENOMIC DNA]</scope>
    <source>
        <strain evidence="3 4">5D</strain>
        <plasmid evidence="4">p5d_fsymbiotica-1</plasmid>
    </source>
</reference>
<dbReference type="InterPro" id="IPR009057">
    <property type="entry name" value="Homeodomain-like_sf"/>
</dbReference>
<keyword evidence="4" id="KW-1185">Reference proteome</keyword>
<organism evidence="3 4">
    <name type="scientific">Candidatus Fukatsuia symbiotica</name>
    <dbReference type="NCBI Taxonomy" id="1878942"/>
    <lineage>
        <taxon>Bacteria</taxon>
        <taxon>Pseudomonadati</taxon>
        <taxon>Pseudomonadota</taxon>
        <taxon>Gammaproteobacteria</taxon>
        <taxon>Enterobacterales</taxon>
        <taxon>Yersiniaceae</taxon>
        <taxon>Candidatus Fukatsuia</taxon>
    </lineage>
</organism>
<evidence type="ECO:0000313" key="3">
    <source>
        <dbReference type="EMBL" id="AWK15528.1"/>
    </source>
</evidence>
<dbReference type="AlphaFoldDB" id="A0A2U8I8W9"/>
<name>A0A2U8I8W9_9GAMM</name>
<dbReference type="Proteomes" id="UP000261875">
    <property type="component" value="Plasmid p5D_Fsymbiotica-1"/>
</dbReference>
<feature type="region of interest" description="Disordered" evidence="1">
    <location>
        <begin position="98"/>
        <end position="121"/>
    </location>
</feature>
<dbReference type="EMBL" id="CP021660">
    <property type="protein sequence ID" value="AWK15528.1"/>
    <property type="molecule type" value="Genomic_DNA"/>
</dbReference>
<sequence length="121" mass="14063">MSYSVDFRRKVLSIREQEGLSIRETAKRFHIGTDSLTRWLRRIEPQQSGPRRGKIDKEALIKDVELYPDAYQRERAARFGVCRKAIWQALKKLGITCKKNATSSQGRRSRPAHLPGKNRQL</sequence>
<evidence type="ECO:0000313" key="4">
    <source>
        <dbReference type="Proteomes" id="UP000261875"/>
    </source>
</evidence>
<dbReference type="RefSeq" id="WP_216824514.1">
    <property type="nucleotide sequence ID" value="NZ_CP021660.1"/>
</dbReference>